<dbReference type="Gene3D" id="3.30.450.20">
    <property type="entry name" value="PAS domain"/>
    <property type="match status" value="1"/>
</dbReference>
<evidence type="ECO:0000256" key="8">
    <source>
        <dbReference type="ARBA" id="ARBA00022989"/>
    </source>
</evidence>
<evidence type="ECO:0000256" key="9">
    <source>
        <dbReference type="ARBA" id="ARBA00023065"/>
    </source>
</evidence>
<dbReference type="GO" id="GO:0005886">
    <property type="term" value="C:plasma membrane"/>
    <property type="evidence" value="ECO:0007669"/>
    <property type="project" value="TreeGrafter"/>
</dbReference>
<keyword evidence="16" id="KW-1185">Reference proteome</keyword>
<dbReference type="PANTHER" id="PTHR10217">
    <property type="entry name" value="VOLTAGE AND LIGAND GATED POTASSIUM CHANNEL"/>
    <property type="match status" value="1"/>
</dbReference>
<dbReference type="InterPro" id="IPR005821">
    <property type="entry name" value="Ion_trans_dom"/>
</dbReference>
<dbReference type="GO" id="GO:0005242">
    <property type="term" value="F:inward rectifier potassium channel activity"/>
    <property type="evidence" value="ECO:0007669"/>
    <property type="project" value="TreeGrafter"/>
</dbReference>
<name>A0A8E0VGD6_9TREM</name>
<dbReference type="SMART" id="SM00100">
    <property type="entry name" value="cNMP"/>
    <property type="match status" value="1"/>
</dbReference>
<dbReference type="InterPro" id="IPR003938">
    <property type="entry name" value="K_chnl_volt-dep_EAG/ELK/ERG"/>
</dbReference>
<feature type="transmembrane region" description="Helical" evidence="13">
    <location>
        <begin position="305"/>
        <end position="329"/>
    </location>
</feature>
<dbReference type="InterPro" id="IPR014710">
    <property type="entry name" value="RmlC-like_jellyroll"/>
</dbReference>
<keyword evidence="6" id="KW-0851">Voltage-gated channel</keyword>
<feature type="region of interest" description="Disordered" evidence="12">
    <location>
        <begin position="125"/>
        <end position="159"/>
    </location>
</feature>
<feature type="compositionally biased region" description="Low complexity" evidence="12">
    <location>
        <begin position="935"/>
        <end position="944"/>
    </location>
</feature>
<dbReference type="SUPFAM" id="SSF81324">
    <property type="entry name" value="Voltage-gated potassium channels"/>
    <property type="match status" value="1"/>
</dbReference>
<evidence type="ECO:0000256" key="3">
    <source>
        <dbReference type="ARBA" id="ARBA00022538"/>
    </source>
</evidence>
<evidence type="ECO:0000256" key="5">
    <source>
        <dbReference type="ARBA" id="ARBA00022826"/>
    </source>
</evidence>
<gene>
    <name evidence="15" type="ORF">FBUS_00062</name>
</gene>
<dbReference type="InterPro" id="IPR000595">
    <property type="entry name" value="cNMP-bd_dom"/>
</dbReference>
<keyword evidence="5" id="KW-0631">Potassium channel</keyword>
<dbReference type="GO" id="GO:0034702">
    <property type="term" value="C:monoatomic ion channel complex"/>
    <property type="evidence" value="ECO:0007669"/>
    <property type="project" value="UniProtKB-KW"/>
</dbReference>
<dbReference type="Pfam" id="PF00027">
    <property type="entry name" value="cNMP_binding"/>
    <property type="match status" value="1"/>
</dbReference>
<dbReference type="SUPFAM" id="SSF51206">
    <property type="entry name" value="cAMP-binding domain-like"/>
    <property type="match status" value="1"/>
</dbReference>
<dbReference type="Gene3D" id="1.10.287.70">
    <property type="match status" value="1"/>
</dbReference>
<evidence type="ECO:0000256" key="10">
    <source>
        <dbReference type="ARBA" id="ARBA00023136"/>
    </source>
</evidence>
<dbReference type="Pfam" id="PF00520">
    <property type="entry name" value="Ion_trans"/>
    <property type="match status" value="1"/>
</dbReference>
<feature type="compositionally biased region" description="Low complexity" evidence="12">
    <location>
        <begin position="884"/>
        <end position="894"/>
    </location>
</feature>
<keyword evidence="2" id="KW-0813">Transport</keyword>
<keyword evidence="3" id="KW-0633">Potassium transport</keyword>
<accession>A0A8E0VGD6</accession>
<dbReference type="PROSITE" id="PS50042">
    <property type="entry name" value="CNMP_BINDING_3"/>
    <property type="match status" value="1"/>
</dbReference>
<comment type="subcellular location">
    <subcellularLocation>
        <location evidence="1">Membrane</location>
        <topology evidence="1">Multi-pass membrane protein</topology>
    </subcellularLocation>
</comment>
<evidence type="ECO:0000259" key="14">
    <source>
        <dbReference type="PROSITE" id="PS50042"/>
    </source>
</evidence>
<dbReference type="InterPro" id="IPR050818">
    <property type="entry name" value="KCNH_animal-type"/>
</dbReference>
<dbReference type="OrthoDB" id="432483at2759"/>
<feature type="region of interest" description="Disordered" evidence="12">
    <location>
        <begin position="843"/>
        <end position="946"/>
    </location>
</feature>
<keyword evidence="9" id="KW-0406">Ion transport</keyword>
<evidence type="ECO:0000256" key="13">
    <source>
        <dbReference type="SAM" id="Phobius"/>
    </source>
</evidence>
<keyword evidence="7" id="KW-0630">Potassium</keyword>
<evidence type="ECO:0000256" key="7">
    <source>
        <dbReference type="ARBA" id="ARBA00022958"/>
    </source>
</evidence>
<evidence type="ECO:0000313" key="15">
    <source>
        <dbReference type="EMBL" id="KAA0186481.1"/>
    </source>
</evidence>
<evidence type="ECO:0000256" key="12">
    <source>
        <dbReference type="SAM" id="MobiDB-lite"/>
    </source>
</evidence>
<feature type="domain" description="Cyclic nucleotide-binding" evidence="14">
    <location>
        <begin position="570"/>
        <end position="648"/>
    </location>
</feature>
<evidence type="ECO:0000256" key="2">
    <source>
        <dbReference type="ARBA" id="ARBA00022448"/>
    </source>
</evidence>
<evidence type="ECO:0000256" key="1">
    <source>
        <dbReference type="ARBA" id="ARBA00004141"/>
    </source>
</evidence>
<dbReference type="EMBL" id="LUCM01009719">
    <property type="protein sequence ID" value="KAA0186481.1"/>
    <property type="molecule type" value="Genomic_DNA"/>
</dbReference>
<keyword evidence="10 13" id="KW-0472">Membrane</keyword>
<dbReference type="PRINTS" id="PR01463">
    <property type="entry name" value="EAGCHANLFMLY"/>
</dbReference>
<evidence type="ECO:0000256" key="11">
    <source>
        <dbReference type="ARBA" id="ARBA00023303"/>
    </source>
</evidence>
<evidence type="ECO:0000256" key="4">
    <source>
        <dbReference type="ARBA" id="ARBA00022692"/>
    </source>
</evidence>
<dbReference type="PANTHER" id="PTHR10217:SF548">
    <property type="entry name" value="GH12235P"/>
    <property type="match status" value="1"/>
</dbReference>
<protein>
    <submittedName>
        <fullName evidence="15">Potassium voltage-gated channel subfamily H member 6</fullName>
    </submittedName>
</protein>
<evidence type="ECO:0000313" key="16">
    <source>
        <dbReference type="Proteomes" id="UP000728185"/>
    </source>
</evidence>
<keyword evidence="8 13" id="KW-1133">Transmembrane helix</keyword>
<keyword evidence="11" id="KW-0407">Ion channel</keyword>
<dbReference type="InterPro" id="IPR018490">
    <property type="entry name" value="cNMP-bd_dom_sf"/>
</dbReference>
<feature type="transmembrane region" description="Helical" evidence="13">
    <location>
        <begin position="473"/>
        <end position="495"/>
    </location>
</feature>
<dbReference type="AlphaFoldDB" id="A0A8E0VGD6"/>
<reference evidence="15" key="1">
    <citation type="submission" date="2019-05" db="EMBL/GenBank/DDBJ databases">
        <title>Annotation for the trematode Fasciolopsis buski.</title>
        <authorList>
            <person name="Choi Y.-J."/>
        </authorList>
    </citation>
    <scope>NUCLEOTIDE SEQUENCE</scope>
    <source>
        <strain evidence="15">HT</strain>
        <tissue evidence="15">Whole worm</tissue>
    </source>
</reference>
<sequence length="981" mass="108849">MYVVLRCFGDAYQKGSCRSSKHVHCNTHQEFRLSVYVDVSFNFSSGINFLAANAMFHTKPIIYCSDGLCELLGYTKGQLMLKSSTLKILYGSETSSESIESLCLALEETKETEIAMNLYSKEVPPSGFQRRSSSGSIHNDIPADDGDISIQQQDSRDRIPKHRPVSLFLPDRSDRTSDPNQILRLPGNSGLRENDSKVNVVNEIPAVKSRAATWYRTRTTSEEDNNSILLRPFNARRRSGAHINMAESEALRLVLSSHTEPTKSSVTEKFAQFLSMDEDLHVEHRFQSPRMHKFTLKHYSVFKAVWDWIILALIIYTAIATPYTAVFLIENGNKYAKLIAYRNNSQWDSYVNSNAAGFNGTYTSNPSSSSALLSTVDILVDIMFFVDILINFRTTYVNKNDEVVSHPRRIATHYIKGWFFIDLVAAIPFDLIFFQSSGEQPTALTSVLKSARLLRLVGIVRKLDRYSEYGASILLLLTALFALIAHWLACIWYAIGHAEHLRREPKIGWLDTLAVQTEQYYTEDPQSGPNLPTKYITALYFTFSSLTSIGFGNVSPNTNAEKVFSIIVMLVGSLNDGCLRNISLRIRAAHMPPSDTLIHIGDLLTAVYYVVKGSLEVVTTDDLILGVLNPGDFFGGLPTLAMRTSSDPMHFYPCECALLPPTAAAGGFVGGSNPGSWPNTNPSVGLSAQHNPPPKSRFAVRALTYADVQFIDRHDLADLCTVYPELPNRILERFELTIPLTSSASGIHSNKKFAASWFSARSTLETFLTTCATWNAVPTAVLSTAVPLSMRRPSRLDTFGQSFNKSSEILSLSRPVWELERLQRLFDHGTLCSSNADVAPIQPYDSMSNPVGGHSGPRIYGHAQQRPGAADATGTPNRTDREGTVTTLTNTTNTASVSPSHGAAAPVPERSSSQDRRLRMIQGRPRSPQDSHNFLQQQSQSSLSGMLQPLNHDSFEVGKPLADIDSRAVQLLITRFARVER</sequence>
<organism evidence="15 16">
    <name type="scientific">Fasciolopsis buskii</name>
    <dbReference type="NCBI Taxonomy" id="27845"/>
    <lineage>
        <taxon>Eukaryota</taxon>
        <taxon>Metazoa</taxon>
        <taxon>Spiralia</taxon>
        <taxon>Lophotrochozoa</taxon>
        <taxon>Platyhelminthes</taxon>
        <taxon>Trematoda</taxon>
        <taxon>Digenea</taxon>
        <taxon>Plagiorchiida</taxon>
        <taxon>Echinostomata</taxon>
        <taxon>Echinostomatoidea</taxon>
        <taxon>Fasciolidae</taxon>
        <taxon>Fasciolopsis</taxon>
    </lineage>
</organism>
<keyword evidence="4 13" id="KW-0812">Transmembrane</keyword>
<evidence type="ECO:0000256" key="6">
    <source>
        <dbReference type="ARBA" id="ARBA00022882"/>
    </source>
</evidence>
<dbReference type="GO" id="GO:0042391">
    <property type="term" value="P:regulation of membrane potential"/>
    <property type="evidence" value="ECO:0007669"/>
    <property type="project" value="TreeGrafter"/>
</dbReference>
<dbReference type="Proteomes" id="UP000728185">
    <property type="component" value="Unassembled WGS sequence"/>
</dbReference>
<comment type="caution">
    <text evidence="15">The sequence shown here is derived from an EMBL/GenBank/DDBJ whole genome shotgun (WGS) entry which is preliminary data.</text>
</comment>
<dbReference type="Gene3D" id="2.60.120.10">
    <property type="entry name" value="Jelly Rolls"/>
    <property type="match status" value="1"/>
</dbReference>
<proteinExistence type="predicted"/>
<dbReference type="CDD" id="cd00038">
    <property type="entry name" value="CAP_ED"/>
    <property type="match status" value="1"/>
</dbReference>